<proteinExistence type="predicted"/>
<dbReference type="AlphaFoldDB" id="A0A8T1V5N7"/>
<reference evidence="2" key="1">
    <citation type="submission" date="2021-02" db="EMBL/GenBank/DDBJ databases">
        <authorList>
            <person name="Palmer J.M."/>
        </authorList>
    </citation>
    <scope>NUCLEOTIDE SEQUENCE</scope>
    <source>
        <strain evidence="2">SCRP734</strain>
    </source>
</reference>
<keyword evidence="3" id="KW-1185">Reference proteome</keyword>
<feature type="region of interest" description="Disordered" evidence="1">
    <location>
        <begin position="352"/>
        <end position="376"/>
    </location>
</feature>
<protein>
    <submittedName>
        <fullName evidence="2">Uncharacterized protein</fullName>
    </submittedName>
</protein>
<evidence type="ECO:0000256" key="1">
    <source>
        <dbReference type="SAM" id="MobiDB-lite"/>
    </source>
</evidence>
<organism evidence="2 3">
    <name type="scientific">Phytophthora pseudosyringae</name>
    <dbReference type="NCBI Taxonomy" id="221518"/>
    <lineage>
        <taxon>Eukaryota</taxon>
        <taxon>Sar</taxon>
        <taxon>Stramenopiles</taxon>
        <taxon>Oomycota</taxon>
        <taxon>Peronosporomycetes</taxon>
        <taxon>Peronosporales</taxon>
        <taxon>Peronosporaceae</taxon>
        <taxon>Phytophthora</taxon>
    </lineage>
</organism>
<sequence>MTNEGPTCSAVFIRAACPHGRLFESEYKRCFPHCCPQHVDRSYCGSSFELLVRFTPESDVSQSTVQRGQQLNVSSFDENDVFVFARFETLSGGNLPATNHTLRYLRSVSQSEVNQEASWIEGVRQRPTDGQQSSQQLGGRQLPARALARLNAPRSATFVLNAQPYAKWCYHWGSGANKVQRSTQHVLKAYVFYLPQRAKPMSFAGLQAPRQHVHQAVQSVDERTLEMLCVVTSPPFTVVSYRRASEEVQSCRAETDMDGAALTLPHYPTGIGHPAESDLRRLVQRHISRAFMDYTLQHRPDQEAPEPSSHFQAEDQDSASFQRFGEHNGHLLGPPTLQDAGLLGCQSQEPRLAFSRSKQSPPSPVQRDTAISASSCEDKAAPLDVATGTSRKEEGVMRSVMLQLVLQQRQMDAHQRELQQLTDLAVIHLFASRVKLTAASDKLQGVLTRAIGEHWHYSRSEAMHLAETLRSVSQGGGGARCHDDYDSQSKLEELTLLLIEVCVWTFSSENYALARDVLTASYPLLLRRSGGGGDGRTELREAFLGCIGRCWARLNAFLQNRGTTGTIPRSVQEFSDAIIGEVHCNPKFEDLRLEIRRMLQRPTIRLVDSTDSNSSMAGSPRYNLLGWESFVAQVREGYLREQSPVPGVSLQILDAKPSRWNAEWLLQPASLSVCFHNGSKRFLNERRPAHQPGAVQLGHDVPSTWSLCLATSQLLHLKLATTGDPLHTFHVQAKPSVLSEESAWLRLICDGRLRVAPLTPNGLTSLMGGAACGFNGDYMAYCLQDAATNSSEDGPICFELYSWPTVEISQTALQFEITLKAGANGACIEAQMTLQCGSVELGGAQAPQLECLTPAERLQTVASWQPWFTVASVYQRN</sequence>
<dbReference type="OrthoDB" id="105949at2759"/>
<name>A0A8T1V5N7_9STRA</name>
<comment type="caution">
    <text evidence="2">The sequence shown here is derived from an EMBL/GenBank/DDBJ whole genome shotgun (WGS) entry which is preliminary data.</text>
</comment>
<evidence type="ECO:0000313" key="2">
    <source>
        <dbReference type="EMBL" id="KAG7376236.1"/>
    </source>
</evidence>
<evidence type="ECO:0000313" key="3">
    <source>
        <dbReference type="Proteomes" id="UP000694044"/>
    </source>
</evidence>
<dbReference type="Proteomes" id="UP000694044">
    <property type="component" value="Unassembled WGS sequence"/>
</dbReference>
<accession>A0A8T1V5N7</accession>
<gene>
    <name evidence="2" type="ORF">PHYPSEUDO_013993</name>
</gene>
<dbReference type="EMBL" id="JAGDFM010000760">
    <property type="protein sequence ID" value="KAG7376236.1"/>
    <property type="molecule type" value="Genomic_DNA"/>
</dbReference>